<reference evidence="1 2" key="1">
    <citation type="submission" date="2020-07" db="EMBL/GenBank/DDBJ databases">
        <authorList>
            <person name="Partida-Martinez L."/>
            <person name="Huntemann M."/>
            <person name="Clum A."/>
            <person name="Wang J."/>
            <person name="Palaniappan K."/>
            <person name="Ritter S."/>
            <person name="Chen I.-M."/>
            <person name="Stamatis D."/>
            <person name="Reddy T."/>
            <person name="O'Malley R."/>
            <person name="Daum C."/>
            <person name="Shapiro N."/>
            <person name="Ivanova N."/>
            <person name="Kyrpides N."/>
            <person name="Woyke T."/>
        </authorList>
    </citation>
    <scope>NUCLEOTIDE SEQUENCE [LARGE SCALE GENOMIC DNA]</scope>
    <source>
        <strain evidence="1 2">AS2.3</strain>
    </source>
</reference>
<dbReference type="AlphaFoldDB" id="A0A7Y9FMT5"/>
<organism evidence="1 2">
    <name type="scientific">Sphingomonas melonis</name>
    <dbReference type="NCBI Taxonomy" id="152682"/>
    <lineage>
        <taxon>Bacteria</taxon>
        <taxon>Pseudomonadati</taxon>
        <taxon>Pseudomonadota</taxon>
        <taxon>Alphaproteobacteria</taxon>
        <taxon>Sphingomonadales</taxon>
        <taxon>Sphingomonadaceae</taxon>
        <taxon>Sphingomonas</taxon>
    </lineage>
</organism>
<dbReference type="Gene3D" id="3.40.50.1820">
    <property type="entry name" value="alpha/beta hydrolase"/>
    <property type="match status" value="1"/>
</dbReference>
<sequence>MRSLIAFPCAGETLIGTLDAAPGRVGLLIVAGGNEIRCGAHRGMALLAAEVAARGYPAFRYDRRGIGDSTGENHGYLSASDDLAAAATAFRAQAPRLTTILAYGNCDAASTLALFGRAAGLDRLLLANPWTIEEADDLPPAAAIRATYRQRLTSPQAWARLLTGRIDVLKAIRGLRKASSKPPHALAAQVVTAIEGWGNAATVLLATGDATAQAYRAAARHLPAKAIDTTSHSFAREADQRQLHDIVLAALADAEI</sequence>
<proteinExistence type="predicted"/>
<evidence type="ECO:0000313" key="2">
    <source>
        <dbReference type="Proteomes" id="UP000517753"/>
    </source>
</evidence>
<accession>A0A7Y9FMT5</accession>
<dbReference type="InterPro" id="IPR017531">
    <property type="entry name" value="Hydrolase-1_PEP"/>
</dbReference>
<comment type="caution">
    <text evidence="1">The sequence shown here is derived from an EMBL/GenBank/DDBJ whole genome shotgun (WGS) entry which is preliminary data.</text>
</comment>
<dbReference type="EMBL" id="JACCBY010000002">
    <property type="protein sequence ID" value="NYD90188.1"/>
    <property type="molecule type" value="Genomic_DNA"/>
</dbReference>
<gene>
    <name evidence="1" type="ORF">HD841_001968</name>
</gene>
<dbReference type="Proteomes" id="UP000517753">
    <property type="component" value="Unassembled WGS sequence"/>
</dbReference>
<dbReference type="NCBIfam" id="TIGR03100">
    <property type="entry name" value="hydr1_PEP"/>
    <property type="match status" value="1"/>
</dbReference>
<dbReference type="RefSeq" id="WP_179508632.1">
    <property type="nucleotide sequence ID" value="NZ_JACCBY010000002.1"/>
</dbReference>
<dbReference type="InterPro" id="IPR029058">
    <property type="entry name" value="AB_hydrolase_fold"/>
</dbReference>
<dbReference type="GO" id="GO:0016787">
    <property type="term" value="F:hydrolase activity"/>
    <property type="evidence" value="ECO:0007669"/>
    <property type="project" value="UniProtKB-KW"/>
</dbReference>
<keyword evidence="1" id="KW-0378">Hydrolase</keyword>
<keyword evidence="2" id="KW-1185">Reference proteome</keyword>
<evidence type="ECO:0000313" key="1">
    <source>
        <dbReference type="EMBL" id="NYD90188.1"/>
    </source>
</evidence>
<name>A0A7Y9FMT5_9SPHN</name>
<protein>
    <submittedName>
        <fullName evidence="1">Exosortase A-associated hydrolase 1</fullName>
    </submittedName>
</protein>
<reference evidence="1 2" key="2">
    <citation type="submission" date="2020-08" db="EMBL/GenBank/DDBJ databases">
        <title>The Agave Microbiome: Exploring the role of microbial communities in plant adaptations to desert environments.</title>
        <authorList>
            <person name="Partida-Martinez L.P."/>
        </authorList>
    </citation>
    <scope>NUCLEOTIDE SEQUENCE [LARGE SCALE GENOMIC DNA]</scope>
    <source>
        <strain evidence="1 2">AS2.3</strain>
    </source>
</reference>
<dbReference type="SUPFAM" id="SSF53474">
    <property type="entry name" value="alpha/beta-Hydrolases"/>
    <property type="match status" value="1"/>
</dbReference>